<sequence>MKLRFTILLLFTLIQVQASHIVGGNLFIQASKAGQYNYTLGLTMYFDALNGNAGAEDELVNIYIFRKRDNLPIAQIPVPKVSRKSITYANPICGISTLQTFMITYAIDLRLEVTAFSDPDGYYMIWDRCCRNNSITNIKNPGQAGSLFYLEFPPISKQGVAFVNSSPSFSEIKGDYACVDSPFTFDFGGTDADGDSLVYSLVTPRQGFSSSDNPSAFGQGSSNYPTITWENGISEKNIIPGPKPLTIDNKTGQLSVTASSLGLYVFQVQIDEYRKGVKIGTVTRDFQLKVVDCPKQDPPLLLFKPVGTDQFYSENEIIKLSKEDDQCFEVMVTDPSPNQIVKIRGTAFNNTNQYFQILPNSFKTTAGNDTLRFQICLDDCFISYDTRPIRLQLIAEDETCPIPLLDTLNIYIQRTDAGNNPPVVSTSLAADTVFVAAGEKTTFDVFCEDIDVDLVALSAAGQNFLIADYGMNFLPTSGKGQIQQNFEWTPPCSAKIGDVLAVDFLGEDQRCPDNTLKKIKTVYFIVGSSANTPPVVSYSESDHIIDYRLDQKTPISFQVTGTDVDTNRIVLSAIGRGFDLSSVGMQFEPQSGISVVNSQFQWQPNCQALEGDPNRSFIIDFVVADQSCAAALDTISMTINLENAPEQPFPEMPNVITPNNDGKNDCLVLSDLPTDNCAQQFIDLTIFNRWGKKVYYSKTTDDWCPENISAGYYYYVIRYTHKNIKSGLTILQ</sequence>
<dbReference type="EMBL" id="QGDT01000003">
    <property type="protein sequence ID" value="PWJ58977.1"/>
    <property type="molecule type" value="Genomic_DNA"/>
</dbReference>
<keyword evidence="1" id="KW-0732">Signal</keyword>
<reference evidence="2 3" key="1">
    <citation type="submission" date="2018-03" db="EMBL/GenBank/DDBJ databases">
        <title>Genomic Encyclopedia of Archaeal and Bacterial Type Strains, Phase II (KMG-II): from individual species to whole genera.</title>
        <authorList>
            <person name="Goeker M."/>
        </authorList>
    </citation>
    <scope>NUCLEOTIDE SEQUENCE [LARGE SCALE GENOMIC DNA]</scope>
    <source>
        <strain evidence="2 3">DSM 100346</strain>
    </source>
</reference>
<feature type="chain" id="PRO_5016459091" evidence="1">
    <location>
        <begin position="19"/>
        <end position="732"/>
    </location>
</feature>
<evidence type="ECO:0000313" key="2">
    <source>
        <dbReference type="EMBL" id="PWJ58977.1"/>
    </source>
</evidence>
<dbReference type="Proteomes" id="UP000245880">
    <property type="component" value="Unassembled WGS sequence"/>
</dbReference>
<protein>
    <submittedName>
        <fullName evidence="2">Gliding motility-associated-like protein</fullName>
    </submittedName>
</protein>
<evidence type="ECO:0000313" key="3">
    <source>
        <dbReference type="Proteomes" id="UP000245880"/>
    </source>
</evidence>
<name>A0A316B8W0_9BACT</name>
<accession>A0A316B8W0</accession>
<comment type="caution">
    <text evidence="2">The sequence shown here is derived from an EMBL/GenBank/DDBJ whole genome shotgun (WGS) entry which is preliminary data.</text>
</comment>
<organism evidence="2 3">
    <name type="scientific">Dyadobacter jejuensis</name>
    <dbReference type="NCBI Taxonomy" id="1082580"/>
    <lineage>
        <taxon>Bacteria</taxon>
        <taxon>Pseudomonadati</taxon>
        <taxon>Bacteroidota</taxon>
        <taxon>Cytophagia</taxon>
        <taxon>Cytophagales</taxon>
        <taxon>Spirosomataceae</taxon>
        <taxon>Dyadobacter</taxon>
    </lineage>
</organism>
<dbReference type="RefSeq" id="WP_109673891.1">
    <property type="nucleotide sequence ID" value="NZ_QGDT01000003.1"/>
</dbReference>
<dbReference type="OrthoDB" id="1490014at2"/>
<evidence type="ECO:0000256" key="1">
    <source>
        <dbReference type="SAM" id="SignalP"/>
    </source>
</evidence>
<keyword evidence="3" id="KW-1185">Reference proteome</keyword>
<gene>
    <name evidence="2" type="ORF">CLV98_103350</name>
</gene>
<feature type="signal peptide" evidence="1">
    <location>
        <begin position="1"/>
        <end position="18"/>
    </location>
</feature>
<dbReference type="Pfam" id="PF13585">
    <property type="entry name" value="CHU_C"/>
    <property type="match status" value="1"/>
</dbReference>
<proteinExistence type="predicted"/>
<dbReference type="AlphaFoldDB" id="A0A316B8W0"/>